<dbReference type="PANTHER" id="PTHR11058">
    <property type="entry name" value="NADH-UBIQUINONE OXIDOREDUCTASE CHAIN 3"/>
    <property type="match status" value="1"/>
</dbReference>
<evidence type="ECO:0000256" key="1">
    <source>
        <dbReference type="ARBA" id="ARBA00003257"/>
    </source>
</evidence>
<dbReference type="FunFam" id="1.20.58.1610:FF:000009">
    <property type="entry name" value="NADH-ubiquinone oxidoreductase chain 3"/>
    <property type="match status" value="1"/>
</dbReference>
<evidence type="ECO:0000256" key="7">
    <source>
        <dbReference type="ARBA" id="ARBA00022660"/>
    </source>
</evidence>
<comment type="function">
    <text evidence="1">Core subunit of the mitochondrial membrane respiratory chain NADH dehydrogenase (Complex I) that is believed to belong to the minimal assembly required for catalysis. Complex I functions in the transfer of electrons from NADH to the respiratory chain. The immediate electron acceptor for the enzyme is believed to be ubiquinone.</text>
</comment>
<keyword evidence="10 17" id="KW-0249">Electron transport</keyword>
<evidence type="ECO:0000256" key="3">
    <source>
        <dbReference type="ARBA" id="ARBA00008472"/>
    </source>
</evidence>
<evidence type="ECO:0000256" key="6">
    <source>
        <dbReference type="ARBA" id="ARBA00022448"/>
    </source>
</evidence>
<comment type="catalytic activity">
    <reaction evidence="16 17">
        <text>a ubiquinone + NADH + 5 H(+)(in) = a ubiquinol + NAD(+) + 4 H(+)(out)</text>
        <dbReference type="Rhea" id="RHEA:29091"/>
        <dbReference type="Rhea" id="RHEA-COMP:9565"/>
        <dbReference type="Rhea" id="RHEA-COMP:9566"/>
        <dbReference type="ChEBI" id="CHEBI:15378"/>
        <dbReference type="ChEBI" id="CHEBI:16389"/>
        <dbReference type="ChEBI" id="CHEBI:17976"/>
        <dbReference type="ChEBI" id="CHEBI:57540"/>
        <dbReference type="ChEBI" id="CHEBI:57945"/>
        <dbReference type="EC" id="7.1.1.2"/>
    </reaction>
</comment>
<evidence type="ECO:0000256" key="11">
    <source>
        <dbReference type="ARBA" id="ARBA00022989"/>
    </source>
</evidence>
<accession>A0A482DS10</accession>
<evidence type="ECO:0000256" key="13">
    <source>
        <dbReference type="ARBA" id="ARBA00023075"/>
    </source>
</evidence>
<evidence type="ECO:0000256" key="16">
    <source>
        <dbReference type="ARBA" id="ARBA00049551"/>
    </source>
</evidence>
<organism evidence="18">
    <name type="scientific">Dactylella sp</name>
    <dbReference type="NCBI Taxonomy" id="1814903"/>
    <lineage>
        <taxon>Eukaryota</taxon>
        <taxon>Fungi</taxon>
        <taxon>Dikarya</taxon>
        <taxon>Ascomycota</taxon>
        <taxon>Pezizomycotina</taxon>
        <taxon>Orbiliomycetes</taxon>
        <taxon>Orbiliales</taxon>
        <taxon>Orbiliaceae</taxon>
        <taxon>Dactylella</taxon>
    </lineage>
</organism>
<name>A0A482DS10_9PEZI</name>
<gene>
    <name evidence="18" type="primary">nad3</name>
</gene>
<evidence type="ECO:0000256" key="8">
    <source>
        <dbReference type="ARBA" id="ARBA00022692"/>
    </source>
</evidence>
<dbReference type="GO" id="GO:0008137">
    <property type="term" value="F:NADH dehydrogenase (ubiquinone) activity"/>
    <property type="evidence" value="ECO:0007669"/>
    <property type="project" value="UniProtKB-UniRule"/>
</dbReference>
<reference evidence="18" key="1">
    <citation type="submission" date="2019-02" db="EMBL/GenBank/DDBJ databases">
        <authorList>
            <person name="Fang M.L."/>
            <person name="Zhang Y."/>
        </authorList>
    </citation>
    <scope>NUCLEOTIDE SEQUENCE</scope>
    <source>
        <strain evidence="18">YMF1.01838</strain>
    </source>
</reference>
<protein>
    <recommendedName>
        <fullName evidence="5 17">NADH-ubiquinone oxidoreductase chain 3</fullName>
        <ecNumber evidence="4 17">7.1.1.2</ecNumber>
    </recommendedName>
</protein>
<keyword evidence="9 17" id="KW-1278">Translocase</keyword>
<keyword evidence="8 17" id="KW-0812">Transmembrane</keyword>
<keyword evidence="12 17" id="KW-0520">NAD</keyword>
<proteinExistence type="inferred from homology"/>
<keyword evidence="15 17" id="KW-0472">Membrane</keyword>
<evidence type="ECO:0000256" key="9">
    <source>
        <dbReference type="ARBA" id="ARBA00022967"/>
    </source>
</evidence>
<dbReference type="InterPro" id="IPR038430">
    <property type="entry name" value="NDAH_ubi_oxred_su3_sf"/>
</dbReference>
<evidence type="ECO:0000313" key="18">
    <source>
        <dbReference type="EMBL" id="QBM09618.1"/>
    </source>
</evidence>
<keyword evidence="13 17" id="KW-0830">Ubiquinone</keyword>
<evidence type="ECO:0000256" key="12">
    <source>
        <dbReference type="ARBA" id="ARBA00023027"/>
    </source>
</evidence>
<dbReference type="EMBL" id="MK550697">
    <property type="protein sequence ID" value="QBM09618.1"/>
    <property type="molecule type" value="Genomic_DNA"/>
</dbReference>
<keyword evidence="11 17" id="KW-1133">Transmembrane helix</keyword>
<geneLocation type="mitochondrion" evidence="18"/>
<dbReference type="GO" id="GO:0031966">
    <property type="term" value="C:mitochondrial membrane"/>
    <property type="evidence" value="ECO:0007669"/>
    <property type="project" value="UniProtKB-SubCell"/>
</dbReference>
<dbReference type="PANTHER" id="PTHR11058:SF9">
    <property type="entry name" value="NADH-UBIQUINONE OXIDOREDUCTASE CHAIN 3"/>
    <property type="match status" value="1"/>
</dbReference>
<evidence type="ECO:0000256" key="10">
    <source>
        <dbReference type="ARBA" id="ARBA00022982"/>
    </source>
</evidence>
<evidence type="ECO:0000256" key="14">
    <source>
        <dbReference type="ARBA" id="ARBA00023128"/>
    </source>
</evidence>
<evidence type="ECO:0000256" key="15">
    <source>
        <dbReference type="ARBA" id="ARBA00023136"/>
    </source>
</evidence>
<evidence type="ECO:0000256" key="17">
    <source>
        <dbReference type="RuleBase" id="RU003640"/>
    </source>
</evidence>
<keyword evidence="6 17" id="KW-0813">Transport</keyword>
<evidence type="ECO:0000256" key="4">
    <source>
        <dbReference type="ARBA" id="ARBA00012944"/>
    </source>
</evidence>
<dbReference type="Gene3D" id="1.20.58.1610">
    <property type="entry name" value="NADH:ubiquinone/plastoquinone oxidoreductase, chain 3"/>
    <property type="match status" value="1"/>
</dbReference>
<dbReference type="GO" id="GO:0030964">
    <property type="term" value="C:NADH dehydrogenase complex"/>
    <property type="evidence" value="ECO:0007669"/>
    <property type="project" value="TreeGrafter"/>
</dbReference>
<feature type="transmembrane region" description="Helical" evidence="17">
    <location>
        <begin position="105"/>
        <end position="126"/>
    </location>
</feature>
<comment type="function">
    <text evidence="17">Core subunit of the mitochondrial membrane respiratory chain NADH dehydrogenase (Complex I) which catalyzes electron transfer from NADH through the respiratory chain, using ubiquinone as an electron acceptor. Essential for the catalytic activity of complex I.</text>
</comment>
<dbReference type="EC" id="7.1.1.2" evidence="4 17"/>
<dbReference type="AlphaFoldDB" id="A0A482DS10"/>
<keyword evidence="14 17" id="KW-0496">Mitochondrion</keyword>
<dbReference type="InterPro" id="IPR000440">
    <property type="entry name" value="NADH_UbQ/plastoQ_OxRdtase_su3"/>
</dbReference>
<feature type="transmembrane region" description="Helical" evidence="17">
    <location>
        <begin position="71"/>
        <end position="93"/>
    </location>
</feature>
<feature type="transmembrane region" description="Helical" evidence="17">
    <location>
        <begin position="22"/>
        <end position="43"/>
    </location>
</feature>
<comment type="similarity">
    <text evidence="3 17">Belongs to the complex I subunit 3 family.</text>
</comment>
<evidence type="ECO:0000256" key="5">
    <source>
        <dbReference type="ARBA" id="ARBA00021007"/>
    </source>
</evidence>
<comment type="subcellular location">
    <subcellularLocation>
        <location evidence="2 17">Mitochondrion membrane</location>
        <topology evidence="2 17">Multi-pass membrane protein</topology>
    </subcellularLocation>
</comment>
<sequence>MGGFSEKKNKPDVIVQQAGSSIVYFLLLVPVLAIILLALNVLLSPHNPYTEKESSFECGFHSFLGQNRQQFNISFFLFGLLFLIFDLEIVLIFPFTVSASHNSSYGLTVIFLFLVILTVGFCYEIGKKALSINSKQSNNYVTHSGSILKSKYELIKSVNKNINKFFLK</sequence>
<dbReference type="Pfam" id="PF00507">
    <property type="entry name" value="Oxidored_q4"/>
    <property type="match status" value="1"/>
</dbReference>
<evidence type="ECO:0000256" key="2">
    <source>
        <dbReference type="ARBA" id="ARBA00004225"/>
    </source>
</evidence>
<keyword evidence="7 17" id="KW-0679">Respiratory chain</keyword>